<dbReference type="OMA" id="YCGLPIC"/>
<reference evidence="12 13" key="1">
    <citation type="submission" date="2013-11" db="EMBL/GenBank/DDBJ databases">
        <title>Genome sequencing of Stegodyphus mimosarum.</title>
        <authorList>
            <person name="Bechsgaard J."/>
        </authorList>
    </citation>
    <scope>NUCLEOTIDE SEQUENCE [LARGE SCALE GENOMIC DNA]</scope>
</reference>
<evidence type="ECO:0000256" key="6">
    <source>
        <dbReference type="ARBA" id="ARBA00022801"/>
    </source>
</evidence>
<dbReference type="InterPro" id="IPR036075">
    <property type="entry name" value="ARMT-1-like_metal-bd_sf"/>
</dbReference>
<keyword evidence="13" id="KW-1185">Reference proteome</keyword>
<feature type="domain" description="Damage-control phosphatase ARMT1-like metal-binding" evidence="11">
    <location>
        <begin position="8"/>
        <end position="392"/>
    </location>
</feature>
<dbReference type="OrthoDB" id="541375at2759"/>
<dbReference type="GO" id="GO:0006974">
    <property type="term" value="P:DNA damage response"/>
    <property type="evidence" value="ECO:0007669"/>
    <property type="project" value="TreeGrafter"/>
</dbReference>
<dbReference type="GO" id="GO:0016462">
    <property type="term" value="F:pyrophosphatase activity"/>
    <property type="evidence" value="ECO:0007669"/>
    <property type="project" value="UniProtKB-ARBA"/>
</dbReference>
<keyword evidence="10" id="KW-0808">Transferase</keyword>
<keyword evidence="6 10" id="KW-0378">Hydrolase</keyword>
<dbReference type="GO" id="GO:0103026">
    <property type="term" value="F:fructose-1-phosphatase activity"/>
    <property type="evidence" value="ECO:0007669"/>
    <property type="project" value="RHEA"/>
</dbReference>
<dbReference type="Pfam" id="PF01937">
    <property type="entry name" value="ARMT1-like_dom"/>
    <property type="match status" value="1"/>
</dbReference>
<evidence type="ECO:0000256" key="1">
    <source>
        <dbReference type="ARBA" id="ARBA00000807"/>
    </source>
</evidence>
<evidence type="ECO:0000256" key="5">
    <source>
        <dbReference type="ARBA" id="ARBA00022723"/>
    </source>
</evidence>
<protein>
    <recommendedName>
        <fullName evidence="10">Sugar phosphate phosphatase</fullName>
        <ecNumber evidence="10">2.1.1.-</ecNumber>
        <ecNumber evidence="10">3.1.3.-</ecNumber>
    </recommendedName>
</protein>
<dbReference type="GO" id="GO:0046872">
    <property type="term" value="F:metal ion binding"/>
    <property type="evidence" value="ECO:0007669"/>
    <property type="project" value="UniProtKB-UniRule"/>
</dbReference>
<gene>
    <name evidence="12" type="ORF">X975_12012</name>
</gene>
<evidence type="ECO:0000256" key="8">
    <source>
        <dbReference type="ARBA" id="ARBA00045980"/>
    </source>
</evidence>
<evidence type="ECO:0000313" key="13">
    <source>
        <dbReference type="Proteomes" id="UP000054359"/>
    </source>
</evidence>
<dbReference type="PANTHER" id="PTHR12260">
    <property type="entry name" value="DAMAGE-CONTROL PHOSPHATASE ARMT1"/>
    <property type="match status" value="1"/>
</dbReference>
<comment type="function">
    <text evidence="8 10">Metal-dependent phosphatase that shows phosphatase activity against several substrates, including fructose-1-phosphate and fructose-6-phosphate. Its preference for fructose-1-phosphate, a strong glycating agent that causes DNA damage rather than a canonical yeast metabolite, suggests a damage-control function in hexose phosphate metabolism. Has also been shown to have O-methyltransferase activity that methylates glutamate residues of target proteins to form gamma-glutamyl methyl ester residues. Possibly methylates PCNA, suggesting it is involved in the DNA damage response.</text>
</comment>
<comment type="catalytic activity">
    <reaction evidence="1 10">
        <text>L-glutamyl-[protein] + S-adenosyl-L-methionine = [protein]-L-glutamate 5-O-methyl ester + S-adenosyl-L-homocysteine</text>
        <dbReference type="Rhea" id="RHEA:24452"/>
        <dbReference type="Rhea" id="RHEA-COMP:10208"/>
        <dbReference type="Rhea" id="RHEA-COMP:10311"/>
        <dbReference type="ChEBI" id="CHEBI:29973"/>
        <dbReference type="ChEBI" id="CHEBI:57856"/>
        <dbReference type="ChEBI" id="CHEBI:59789"/>
        <dbReference type="ChEBI" id="CHEBI:82795"/>
    </reaction>
</comment>
<dbReference type="FunFam" id="3.40.50.10880:FF:000005">
    <property type="entry name" value="DUF89-domain-containing protein"/>
    <property type="match status" value="1"/>
</dbReference>
<comment type="domain">
    <text evidence="10">Subfamily III proteins have a conserved RTxK motif about 40-50 residues from the C-terminus; the threonine may be replaced by serine or cysteine.</text>
</comment>
<feature type="non-terminal residue" evidence="12">
    <location>
        <position position="415"/>
    </location>
</feature>
<evidence type="ECO:0000256" key="2">
    <source>
        <dbReference type="ARBA" id="ARBA00001326"/>
    </source>
</evidence>
<dbReference type="GO" id="GO:0008983">
    <property type="term" value="F:protein-glutamate O-methyltransferase activity"/>
    <property type="evidence" value="ECO:0007669"/>
    <property type="project" value="RHEA"/>
</dbReference>
<name>A0A087UGM3_STEMI</name>
<evidence type="ECO:0000256" key="7">
    <source>
        <dbReference type="ARBA" id="ARBA00023211"/>
    </source>
</evidence>
<evidence type="ECO:0000256" key="9">
    <source>
        <dbReference type="ARBA" id="ARBA00048809"/>
    </source>
</evidence>
<keyword evidence="7 10" id="KW-0464">Manganese</keyword>
<comment type="cofactor">
    <cofactor evidence="10">
        <name>Mn(2+)</name>
        <dbReference type="ChEBI" id="CHEBI:29035"/>
    </cofactor>
    <cofactor evidence="10">
        <name>Ni(2+)</name>
        <dbReference type="ChEBI" id="CHEBI:49786"/>
    </cofactor>
</comment>
<dbReference type="EMBL" id="KK119716">
    <property type="protein sequence ID" value="KFM76512.1"/>
    <property type="molecule type" value="Genomic_DNA"/>
</dbReference>
<evidence type="ECO:0000259" key="11">
    <source>
        <dbReference type="Pfam" id="PF01937"/>
    </source>
</evidence>
<dbReference type="Gene3D" id="1.20.930.60">
    <property type="match status" value="1"/>
</dbReference>
<dbReference type="GO" id="GO:0032259">
    <property type="term" value="P:methylation"/>
    <property type="evidence" value="ECO:0007669"/>
    <property type="project" value="UniProtKB-KW"/>
</dbReference>
<dbReference type="GO" id="GO:0005634">
    <property type="term" value="C:nucleus"/>
    <property type="evidence" value="ECO:0007669"/>
    <property type="project" value="TreeGrafter"/>
</dbReference>
<dbReference type="GO" id="GO:0030643">
    <property type="term" value="P:intracellular phosphate ion homeostasis"/>
    <property type="evidence" value="ECO:0007669"/>
    <property type="project" value="UniProtKB-ARBA"/>
</dbReference>
<proteinExistence type="inferred from homology"/>
<dbReference type="EC" id="2.1.1.-" evidence="10"/>
<organism evidence="12 13">
    <name type="scientific">Stegodyphus mimosarum</name>
    <name type="common">African social velvet spider</name>
    <dbReference type="NCBI Taxonomy" id="407821"/>
    <lineage>
        <taxon>Eukaryota</taxon>
        <taxon>Metazoa</taxon>
        <taxon>Ecdysozoa</taxon>
        <taxon>Arthropoda</taxon>
        <taxon>Chelicerata</taxon>
        <taxon>Arachnida</taxon>
        <taxon>Araneae</taxon>
        <taxon>Araneomorphae</taxon>
        <taxon>Entelegynae</taxon>
        <taxon>Eresoidea</taxon>
        <taxon>Eresidae</taxon>
        <taxon>Stegodyphus</taxon>
    </lineage>
</organism>
<sequence>MTYGEVAKEEVKEIIGKLSALQNEMVTNKPILPLVDDLPDVKFWNDYLEKQKVLHGFTPAWYESSWLYVECYLYRRIKQAFQLSSALKEYDPFRKQKNESFLSEMDSVVYLLSALNDILLKFQNRGSKEDIYNAFRMFLQGGHKEILPTSALLASVLVTGREEMQVALWGNKWDLSISSGKENVHDNPLLHLEEMKEKIIVDDTEVVWQILQDASNTSNEVQIDIVLDNAGFELFVDLCFMHFLQATNLVKKIRFHVKCMPWFVSDTLQIDLEWLLKTLSESDNEILIKYSKEWSEKFSLGEWTIEKEIFWTLPHDYSEMKTTDANLYNKLSQSHIVIFKGDLNYRKLTGDRQWIETTPFIEALNGFLPTSIVSLRTVKANVIVGLKAGIAENLSKISTNWKFSGDFAVIQCVRS</sequence>
<dbReference type="Gene3D" id="3.40.50.10880">
    <property type="entry name" value="Uncharacterised protein PF01937, DUF89, domain 3"/>
    <property type="match status" value="1"/>
</dbReference>
<comment type="catalytic activity">
    <reaction evidence="2 10">
        <text>beta-D-fructose 1-phosphate + H2O = D-fructose + phosphate</text>
        <dbReference type="Rhea" id="RHEA:35603"/>
        <dbReference type="ChEBI" id="CHEBI:15377"/>
        <dbReference type="ChEBI" id="CHEBI:37721"/>
        <dbReference type="ChEBI" id="CHEBI:43474"/>
        <dbReference type="ChEBI" id="CHEBI:138881"/>
    </reaction>
</comment>
<dbReference type="InterPro" id="IPR039763">
    <property type="entry name" value="ARMT1"/>
</dbReference>
<comment type="catalytic activity">
    <reaction evidence="9 10">
        <text>beta-D-fructose 6-phosphate = dihydroxyacetone + D-glyceraldehyde 3-phosphate</text>
        <dbReference type="Rhea" id="RHEA:28002"/>
        <dbReference type="ChEBI" id="CHEBI:16016"/>
        <dbReference type="ChEBI" id="CHEBI:57634"/>
        <dbReference type="ChEBI" id="CHEBI:59776"/>
    </reaction>
</comment>
<dbReference type="InterPro" id="IPR002791">
    <property type="entry name" value="ARMT1-like_metal-bd"/>
</dbReference>
<evidence type="ECO:0000256" key="3">
    <source>
        <dbReference type="ARBA" id="ARBA00009519"/>
    </source>
</evidence>
<evidence type="ECO:0000256" key="4">
    <source>
        <dbReference type="ARBA" id="ARBA00022596"/>
    </source>
</evidence>
<evidence type="ECO:0000256" key="10">
    <source>
        <dbReference type="RuleBase" id="RU367030"/>
    </source>
</evidence>
<comment type="similarity">
    <text evidence="3 10">Belongs to the damage-control phosphatase family. Sugar phosphate phosphatase III subfamily.</text>
</comment>
<dbReference type="GO" id="GO:0097023">
    <property type="term" value="F:fructose 6-phosphate aldolase activity"/>
    <property type="evidence" value="ECO:0007669"/>
    <property type="project" value="RHEA"/>
</dbReference>
<dbReference type="Proteomes" id="UP000054359">
    <property type="component" value="Unassembled WGS sequence"/>
</dbReference>
<keyword evidence="4" id="KW-0533">Nickel</keyword>
<dbReference type="EC" id="3.1.3.-" evidence="10"/>
<dbReference type="PANTHER" id="PTHR12260:SF6">
    <property type="entry name" value="DAMAGE-CONTROL PHOSPHATASE ARMT1"/>
    <property type="match status" value="1"/>
</dbReference>
<dbReference type="AlphaFoldDB" id="A0A087UGM3"/>
<dbReference type="SUPFAM" id="SSF111321">
    <property type="entry name" value="AF1104-like"/>
    <property type="match status" value="1"/>
</dbReference>
<dbReference type="STRING" id="407821.A0A087UGM3"/>
<accession>A0A087UGM3</accession>
<evidence type="ECO:0000313" key="12">
    <source>
        <dbReference type="EMBL" id="KFM76512.1"/>
    </source>
</evidence>
<keyword evidence="5 10" id="KW-0479">Metal-binding</keyword>
<keyword evidence="10" id="KW-0489">Methyltransferase</keyword>